<reference evidence="2" key="3">
    <citation type="submission" date="2021-05" db="UniProtKB">
        <authorList>
            <consortium name="EnsemblPlants"/>
        </authorList>
    </citation>
    <scope>IDENTIFICATION</scope>
    <source>
        <strain evidence="2">cv. B73</strain>
    </source>
</reference>
<dbReference type="Proteomes" id="UP000007305">
    <property type="component" value="Chromosome 3"/>
</dbReference>
<dbReference type="AlphaFoldDB" id="A0A804NIQ2"/>
<dbReference type="EnsemblPlants" id="Zm00001eb163230_T001">
    <property type="protein sequence ID" value="Zm00001eb163230_P001"/>
    <property type="gene ID" value="Zm00001eb163230"/>
</dbReference>
<proteinExistence type="predicted"/>
<reference evidence="2" key="2">
    <citation type="submission" date="2019-07" db="EMBL/GenBank/DDBJ databases">
        <authorList>
            <person name="Seetharam A."/>
            <person name="Woodhouse M."/>
            <person name="Cannon E."/>
        </authorList>
    </citation>
    <scope>NUCLEOTIDE SEQUENCE [LARGE SCALE GENOMIC DNA]</scope>
    <source>
        <strain evidence="2">cv. B73</strain>
    </source>
</reference>
<name>A0A804NIQ2_MAIZE</name>
<evidence type="ECO:0000313" key="2">
    <source>
        <dbReference type="EnsemblPlants" id="Zm00001eb163230_P001"/>
    </source>
</evidence>
<dbReference type="Gramene" id="Zm00001eb163230_T001">
    <property type="protein sequence ID" value="Zm00001eb163230_P001"/>
    <property type="gene ID" value="Zm00001eb163230"/>
</dbReference>
<accession>A0A804NIQ2</accession>
<feature type="region of interest" description="Disordered" evidence="1">
    <location>
        <begin position="47"/>
        <end position="96"/>
    </location>
</feature>
<reference evidence="3" key="1">
    <citation type="submission" date="2015-12" db="EMBL/GenBank/DDBJ databases">
        <title>Update maize B73 reference genome by single molecule sequencing technologies.</title>
        <authorList>
            <consortium name="Maize Genome Sequencing Project"/>
            <person name="Ware D."/>
        </authorList>
    </citation>
    <scope>NUCLEOTIDE SEQUENCE [LARGE SCALE GENOMIC DNA]</scope>
    <source>
        <strain evidence="3">cv. B73</strain>
    </source>
</reference>
<keyword evidence="3" id="KW-1185">Reference proteome</keyword>
<dbReference type="InParanoid" id="A0A804NIQ2"/>
<evidence type="ECO:0000313" key="3">
    <source>
        <dbReference type="Proteomes" id="UP000007305"/>
    </source>
</evidence>
<feature type="compositionally biased region" description="Basic residues" evidence="1">
    <location>
        <begin position="65"/>
        <end position="80"/>
    </location>
</feature>
<sequence length="132" mass="14311">MKVDDGEGWSLASEMTSFDYTTFPRFVVEERDFNDNVFGNCCKGRWKGKGVAAGQGGSEALARDTKRKKETSSLKAKKTRVQIQVPMGTSSTSTNNFNTEAVDVVFAEELGTTYESPRSSLGDSASATAFAK</sequence>
<organism evidence="2 3">
    <name type="scientific">Zea mays</name>
    <name type="common">Maize</name>
    <dbReference type="NCBI Taxonomy" id="4577"/>
    <lineage>
        <taxon>Eukaryota</taxon>
        <taxon>Viridiplantae</taxon>
        <taxon>Streptophyta</taxon>
        <taxon>Embryophyta</taxon>
        <taxon>Tracheophyta</taxon>
        <taxon>Spermatophyta</taxon>
        <taxon>Magnoliopsida</taxon>
        <taxon>Liliopsida</taxon>
        <taxon>Poales</taxon>
        <taxon>Poaceae</taxon>
        <taxon>PACMAD clade</taxon>
        <taxon>Panicoideae</taxon>
        <taxon>Andropogonodae</taxon>
        <taxon>Andropogoneae</taxon>
        <taxon>Tripsacinae</taxon>
        <taxon>Zea</taxon>
    </lineage>
</organism>
<protein>
    <submittedName>
        <fullName evidence="2">Uncharacterized protein</fullName>
    </submittedName>
</protein>
<evidence type="ECO:0000256" key="1">
    <source>
        <dbReference type="SAM" id="MobiDB-lite"/>
    </source>
</evidence>